<evidence type="ECO:0000313" key="13">
    <source>
        <dbReference type="Proteomes" id="UP000095464"/>
    </source>
</evidence>
<evidence type="ECO:0000256" key="6">
    <source>
        <dbReference type="ARBA" id="ARBA00022989"/>
    </source>
</evidence>
<evidence type="ECO:0000256" key="8">
    <source>
        <dbReference type="ARBA" id="ARBA00038435"/>
    </source>
</evidence>
<evidence type="ECO:0000256" key="7">
    <source>
        <dbReference type="ARBA" id="ARBA00023136"/>
    </source>
</evidence>
<dbReference type="PANTHER" id="PTHR33451">
    <property type="entry name" value="MALATE-2H(+)/NA(+)-LACTATE ANTIPORTER"/>
    <property type="match status" value="1"/>
</dbReference>
<keyword evidence="3" id="KW-0050">Antiport</keyword>
<dbReference type="EMBL" id="JAMBQA010000002">
    <property type="protein sequence ID" value="MDG0845727.1"/>
    <property type="molecule type" value="Genomic_DNA"/>
</dbReference>
<dbReference type="EMBL" id="LNPX01000019">
    <property type="protein sequence ID" value="OEK58024.1"/>
    <property type="molecule type" value="Genomic_DNA"/>
</dbReference>
<feature type="transmembrane region" description="Helical" evidence="9">
    <location>
        <begin position="122"/>
        <end position="139"/>
    </location>
</feature>
<dbReference type="InterPro" id="IPR052180">
    <property type="entry name" value="NhaC_Na-H+_Antiporter"/>
</dbReference>
<keyword evidence="14" id="KW-1185">Reference proteome</keyword>
<comment type="caution">
    <text evidence="11">The sequence shown here is derived from an EMBL/GenBank/DDBJ whole genome shotgun (WGS) entry which is preliminary data.</text>
</comment>
<feature type="transmembrane region" description="Helical" evidence="9">
    <location>
        <begin position="45"/>
        <end position="62"/>
    </location>
</feature>
<evidence type="ECO:0000256" key="5">
    <source>
        <dbReference type="ARBA" id="ARBA00022692"/>
    </source>
</evidence>
<feature type="transmembrane region" description="Helical" evidence="9">
    <location>
        <begin position="83"/>
        <end position="102"/>
    </location>
</feature>
<evidence type="ECO:0000313" key="12">
    <source>
        <dbReference type="EMBL" id="OEK58024.1"/>
    </source>
</evidence>
<dbReference type="AlphaFoldDB" id="A0A1E5TKF3"/>
<gene>
    <name evidence="12" type="ORF">ASS94_05175</name>
    <name evidence="11" type="ORF">M4L89_05770</name>
</gene>
<feature type="transmembrane region" description="Helical" evidence="9">
    <location>
        <begin position="206"/>
        <end position="223"/>
    </location>
</feature>
<evidence type="ECO:0000256" key="3">
    <source>
        <dbReference type="ARBA" id="ARBA00022449"/>
    </source>
</evidence>
<feature type="transmembrane region" description="Helical" evidence="9">
    <location>
        <begin position="294"/>
        <end position="315"/>
    </location>
</feature>
<evidence type="ECO:0000256" key="1">
    <source>
        <dbReference type="ARBA" id="ARBA00004651"/>
    </source>
</evidence>
<feature type="transmembrane region" description="Helical" evidence="9">
    <location>
        <begin position="12"/>
        <end position="33"/>
    </location>
</feature>
<feature type="transmembrane region" description="Helical" evidence="9">
    <location>
        <begin position="335"/>
        <end position="357"/>
    </location>
</feature>
<comment type="similarity">
    <text evidence="8">Belongs to the NhaC Na(+)/H(+) (TC 2.A.35) antiporter family.</text>
</comment>
<keyword evidence="7 9" id="KW-0472">Membrane</keyword>
<reference evidence="13" key="1">
    <citation type="submission" date="2015-11" db="EMBL/GenBank/DDBJ databases">
        <title>Genomic diversity of Staphylococcus saprophyticus strains from urinary tract infections, animal surfaces, and fermented foods.</title>
        <authorList>
            <person name="Wolfe B.E."/>
        </authorList>
    </citation>
    <scope>NUCLEOTIDE SEQUENCE [LARGE SCALE GENOMIC DNA]</scope>
    <source>
        <strain evidence="13">738_7</strain>
    </source>
</reference>
<evidence type="ECO:0000256" key="4">
    <source>
        <dbReference type="ARBA" id="ARBA00022475"/>
    </source>
</evidence>
<accession>A0A1E5TKF3</accession>
<dbReference type="RefSeq" id="WP_002506862.1">
    <property type="nucleotide sequence ID" value="NZ_CP065710.1"/>
</dbReference>
<keyword evidence="4" id="KW-1003">Cell membrane</keyword>
<organism evidence="11 14">
    <name type="scientific">Staphylococcus equorum</name>
    <dbReference type="NCBI Taxonomy" id="246432"/>
    <lineage>
        <taxon>Bacteria</taxon>
        <taxon>Bacillati</taxon>
        <taxon>Bacillota</taxon>
        <taxon>Bacilli</taxon>
        <taxon>Bacillales</taxon>
        <taxon>Staphylococcaceae</taxon>
        <taxon>Staphylococcus</taxon>
    </lineage>
</organism>
<dbReference type="InterPro" id="IPR018461">
    <property type="entry name" value="Na/H_Antiport_NhaC-like_C"/>
</dbReference>
<evidence type="ECO:0000256" key="2">
    <source>
        <dbReference type="ARBA" id="ARBA00022448"/>
    </source>
</evidence>
<protein>
    <submittedName>
        <fullName evidence="11">Na+/H+ antiporter NhaC family protein</fullName>
    </submittedName>
    <submittedName>
        <fullName evidence="12">Sodium:proton antiporter</fullName>
    </submittedName>
</protein>
<comment type="subcellular location">
    <subcellularLocation>
        <location evidence="1">Cell membrane</location>
        <topology evidence="1">Multi-pass membrane protein</topology>
    </subcellularLocation>
</comment>
<dbReference type="GO" id="GO:0005886">
    <property type="term" value="C:plasma membrane"/>
    <property type="evidence" value="ECO:0007669"/>
    <property type="project" value="UniProtKB-SubCell"/>
</dbReference>
<reference evidence="12" key="2">
    <citation type="submission" date="2015-11" db="EMBL/GenBank/DDBJ databases">
        <authorList>
            <person name="Wolfe B.E."/>
        </authorList>
    </citation>
    <scope>NUCLEOTIDE SEQUENCE</scope>
    <source>
        <strain evidence="12">738_7</strain>
    </source>
</reference>
<dbReference type="PANTHER" id="PTHR33451:SF5">
    <property type="entry name" value="NA+_H+ ANTIPORTER"/>
    <property type="match status" value="1"/>
</dbReference>
<evidence type="ECO:0000259" key="10">
    <source>
        <dbReference type="Pfam" id="PF03553"/>
    </source>
</evidence>
<dbReference type="Proteomes" id="UP000095464">
    <property type="component" value="Unassembled WGS sequence"/>
</dbReference>
<reference evidence="11" key="3">
    <citation type="submission" date="2022-05" db="EMBL/GenBank/DDBJ databases">
        <title>Comparative genomics of Staphylococcus equorum isolates.</title>
        <authorList>
            <person name="Luelf R.H."/>
        </authorList>
    </citation>
    <scope>NUCLEOTIDE SEQUENCE</scope>
    <source>
        <strain evidence="11">TMW 2.2497</strain>
    </source>
</reference>
<evidence type="ECO:0000313" key="14">
    <source>
        <dbReference type="Proteomes" id="UP001152422"/>
    </source>
</evidence>
<feature type="domain" description="Na+/H+ antiporter NhaC-like C-terminal" evidence="10">
    <location>
        <begin position="237"/>
        <end position="433"/>
    </location>
</feature>
<keyword evidence="6 9" id="KW-1133">Transmembrane helix</keyword>
<proteinExistence type="inferred from homology"/>
<keyword evidence="2" id="KW-0813">Transport</keyword>
<dbReference type="Pfam" id="PF03553">
    <property type="entry name" value="Na_H_antiporter"/>
    <property type="match status" value="2"/>
</dbReference>
<dbReference type="GO" id="GO:0015297">
    <property type="term" value="F:antiporter activity"/>
    <property type="evidence" value="ECO:0007669"/>
    <property type="project" value="UniProtKB-KW"/>
</dbReference>
<dbReference type="Proteomes" id="UP001152422">
    <property type="component" value="Unassembled WGS sequence"/>
</dbReference>
<sequence>MGESLRSEKQYGALALLPLLIFLVLYIGVGITFTIMGKEDAFDQLPRHVAIFIGIVIAWTCYDRKTKFTKKVQIFTEHAGNSGIVNLGLILLLAGAFSTVTSEMGGKEAMVNMGLSVIPPSLLIPGIFIMSGFAALTLGTSTGAQAAFIPVGVAVAQAADLSVAAAGAAVIAGAYFGDNLSIISDTTIAATNGVGAKMKDKFKMNVLIALPAALITAIIYAIVGGTGNVEGDLSFNFINILPYIFVLIAAIAGLDVILVLILGIGMAGLLGLVQGQMGIFQFTKAMGDGMESMFNIFLVAFLVSGLVALIRYYGGVDWIIQAMKRKATGRKSAEYVISMMSGVLSAALSHNTLAIIISAPIAKEIGDEYKVPPKRMASLLDIFACSALMVLPHDSGMLMVEQYGDVSYLEVLKYSFYPVILVICTIITIQFGLLDGNKKLKNK</sequence>
<feature type="domain" description="Na+/H+ antiporter NhaC-like C-terminal" evidence="10">
    <location>
        <begin position="50"/>
        <end position="224"/>
    </location>
</feature>
<keyword evidence="5 9" id="KW-0812">Transmembrane</keyword>
<name>A0A1E5TKF3_9STAP</name>
<feature type="transmembrane region" description="Helical" evidence="9">
    <location>
        <begin position="414"/>
        <end position="434"/>
    </location>
</feature>
<feature type="transmembrane region" description="Helical" evidence="9">
    <location>
        <begin position="243"/>
        <end position="273"/>
    </location>
</feature>
<evidence type="ECO:0000256" key="9">
    <source>
        <dbReference type="SAM" id="Phobius"/>
    </source>
</evidence>
<dbReference type="GeneID" id="69845131"/>
<evidence type="ECO:0000313" key="11">
    <source>
        <dbReference type="EMBL" id="MDG0845727.1"/>
    </source>
</evidence>